<dbReference type="Gene3D" id="1.10.150.240">
    <property type="entry name" value="Putative phosphatase, domain 2"/>
    <property type="match status" value="1"/>
</dbReference>
<protein>
    <submittedName>
        <fullName evidence="1">HAD-IA family hydrolase</fullName>
    </submittedName>
</protein>
<dbReference type="InterPro" id="IPR036412">
    <property type="entry name" value="HAD-like_sf"/>
</dbReference>
<gene>
    <name evidence="1" type="ORF">FJY75_02760</name>
</gene>
<organism evidence="1 2">
    <name type="scientific">Eiseniibacteriota bacterium</name>
    <dbReference type="NCBI Taxonomy" id="2212470"/>
    <lineage>
        <taxon>Bacteria</taxon>
        <taxon>Candidatus Eiseniibacteriota</taxon>
    </lineage>
</organism>
<dbReference type="Gene3D" id="3.40.50.1000">
    <property type="entry name" value="HAD superfamily/HAD-like"/>
    <property type="match status" value="1"/>
</dbReference>
<dbReference type="SFLD" id="SFLDS00003">
    <property type="entry name" value="Haloacid_Dehalogenase"/>
    <property type="match status" value="1"/>
</dbReference>
<dbReference type="InterPro" id="IPR023214">
    <property type="entry name" value="HAD_sf"/>
</dbReference>
<dbReference type="EMBL" id="VGIY01000038">
    <property type="protein sequence ID" value="MBM3316751.1"/>
    <property type="molecule type" value="Genomic_DNA"/>
</dbReference>
<evidence type="ECO:0000313" key="2">
    <source>
        <dbReference type="Proteomes" id="UP000748308"/>
    </source>
</evidence>
<dbReference type="NCBIfam" id="TIGR01509">
    <property type="entry name" value="HAD-SF-IA-v3"/>
    <property type="match status" value="1"/>
</dbReference>
<dbReference type="SUPFAM" id="SSF56784">
    <property type="entry name" value="HAD-like"/>
    <property type="match status" value="1"/>
</dbReference>
<dbReference type="AlphaFoldDB" id="A0A937XA85"/>
<dbReference type="FunFam" id="3.40.50.1000:FF:000022">
    <property type="entry name" value="Phosphoglycolate phosphatase"/>
    <property type="match status" value="1"/>
</dbReference>
<dbReference type="SFLD" id="SFLDG01129">
    <property type="entry name" value="C1.5:_HAD__Beta-PGM__Phosphata"/>
    <property type="match status" value="1"/>
</dbReference>
<dbReference type="InterPro" id="IPR050155">
    <property type="entry name" value="HAD-like_hydrolase_sf"/>
</dbReference>
<dbReference type="InterPro" id="IPR023198">
    <property type="entry name" value="PGP-like_dom2"/>
</dbReference>
<dbReference type="Pfam" id="PF13419">
    <property type="entry name" value="HAD_2"/>
    <property type="match status" value="1"/>
</dbReference>
<dbReference type="PANTHER" id="PTHR43434">
    <property type="entry name" value="PHOSPHOGLYCOLATE PHOSPHATASE"/>
    <property type="match status" value="1"/>
</dbReference>
<dbReference type="Proteomes" id="UP000748308">
    <property type="component" value="Unassembled WGS sequence"/>
</dbReference>
<dbReference type="NCBIfam" id="TIGR01549">
    <property type="entry name" value="HAD-SF-IA-v1"/>
    <property type="match status" value="1"/>
</dbReference>
<dbReference type="InterPro" id="IPR006439">
    <property type="entry name" value="HAD-SF_hydro_IA"/>
</dbReference>
<dbReference type="SFLD" id="SFLDG01135">
    <property type="entry name" value="C1.5.6:_HAD__Beta-PGM__Phospha"/>
    <property type="match status" value="1"/>
</dbReference>
<accession>A0A937XA85</accession>
<dbReference type="InterPro" id="IPR041492">
    <property type="entry name" value="HAD_2"/>
</dbReference>
<dbReference type="PANTHER" id="PTHR43434:SF1">
    <property type="entry name" value="PHOSPHOGLYCOLATE PHOSPHATASE"/>
    <property type="match status" value="1"/>
</dbReference>
<sequence>MTGGALFDFDGTLVDTFDDIVEAVQRMRAAFGAAPLSAPEVRGHIGWGTPNLIGQCHPELDALRGQGLPADGSPLPIDEGLLQRSLALFRQAYDRVLLRSARPYPGMARLCARLAGDGLALAVVSNKPEIFTRRILAALGLADPFRAVVGGDTLAVRKPDPAPLAHAARTIGLPLARCVMVGDGPLDIQAARAAGVPCCAVSWGIQTPEELARQQPAAIVCSDLELERWIRRTLRAPARSAARPL</sequence>
<dbReference type="GO" id="GO:0005829">
    <property type="term" value="C:cytosol"/>
    <property type="evidence" value="ECO:0007669"/>
    <property type="project" value="TreeGrafter"/>
</dbReference>
<dbReference type="PRINTS" id="PR00413">
    <property type="entry name" value="HADHALOGNASE"/>
</dbReference>
<reference evidence="1" key="1">
    <citation type="submission" date="2019-03" db="EMBL/GenBank/DDBJ databases">
        <title>Lake Tanganyika Metagenome-Assembled Genomes (MAGs).</title>
        <authorList>
            <person name="Tran P."/>
        </authorList>
    </citation>
    <scope>NUCLEOTIDE SEQUENCE</scope>
    <source>
        <strain evidence="1">M_DeepCast_400m_m2_100</strain>
    </source>
</reference>
<evidence type="ECO:0000313" key="1">
    <source>
        <dbReference type="EMBL" id="MBM3316751.1"/>
    </source>
</evidence>
<name>A0A937XA85_UNCEI</name>
<proteinExistence type="predicted"/>
<comment type="caution">
    <text evidence="1">The sequence shown here is derived from an EMBL/GenBank/DDBJ whole genome shotgun (WGS) entry which is preliminary data.</text>
</comment>
<dbReference type="GO" id="GO:0008967">
    <property type="term" value="F:phosphoglycolate phosphatase activity"/>
    <property type="evidence" value="ECO:0007669"/>
    <property type="project" value="TreeGrafter"/>
</dbReference>
<keyword evidence="1" id="KW-0378">Hydrolase</keyword>
<dbReference type="GO" id="GO:0006281">
    <property type="term" value="P:DNA repair"/>
    <property type="evidence" value="ECO:0007669"/>
    <property type="project" value="TreeGrafter"/>
</dbReference>